<name>A0A831K7U9_9GAMM</name>
<dbReference type="Gene3D" id="3.40.30.10">
    <property type="entry name" value="Glutaredoxin"/>
    <property type="match status" value="1"/>
</dbReference>
<evidence type="ECO:0000259" key="8">
    <source>
        <dbReference type="PROSITE" id="PS51352"/>
    </source>
</evidence>
<comment type="similarity">
    <text evidence="1">Belongs to the thioredoxin family.</text>
</comment>
<dbReference type="PROSITE" id="PS51352">
    <property type="entry name" value="THIOREDOXIN_2"/>
    <property type="match status" value="1"/>
</dbReference>
<dbReference type="InterPro" id="IPR013766">
    <property type="entry name" value="Thioredoxin_domain"/>
</dbReference>
<evidence type="ECO:0000256" key="6">
    <source>
        <dbReference type="NCBIfam" id="TIGR01068"/>
    </source>
</evidence>
<dbReference type="Proteomes" id="UP000885822">
    <property type="component" value="Unassembled WGS sequence"/>
</dbReference>
<dbReference type="PRINTS" id="PR00421">
    <property type="entry name" value="THIOREDOXIN"/>
</dbReference>
<dbReference type="InterPro" id="IPR019734">
    <property type="entry name" value="TPR_rpt"/>
</dbReference>
<dbReference type="InterPro" id="IPR005746">
    <property type="entry name" value="Thioredoxin"/>
</dbReference>
<keyword evidence="7" id="KW-0802">TPR repeat</keyword>
<evidence type="ECO:0000313" key="9">
    <source>
        <dbReference type="EMBL" id="HDK37520.1"/>
    </source>
</evidence>
<dbReference type="Gene3D" id="1.25.40.10">
    <property type="entry name" value="Tetratricopeptide repeat domain"/>
    <property type="match status" value="1"/>
</dbReference>
<feature type="repeat" description="TPR" evidence="7">
    <location>
        <begin position="116"/>
        <end position="149"/>
    </location>
</feature>
<feature type="non-terminal residue" evidence="9">
    <location>
        <position position="153"/>
    </location>
</feature>
<dbReference type="Pfam" id="PF00085">
    <property type="entry name" value="Thioredoxin"/>
    <property type="match status" value="1"/>
</dbReference>
<dbReference type="PANTHER" id="PTHR45663">
    <property type="entry name" value="GEO12009P1"/>
    <property type="match status" value="1"/>
</dbReference>
<feature type="domain" description="Thioredoxin" evidence="8">
    <location>
        <begin position="1"/>
        <end position="113"/>
    </location>
</feature>
<protein>
    <recommendedName>
        <fullName evidence="6">Thioredoxin</fullName>
    </recommendedName>
</protein>
<keyword evidence="4" id="KW-1015">Disulfide bond</keyword>
<dbReference type="InterPro" id="IPR036249">
    <property type="entry name" value="Thioredoxin-like_sf"/>
</dbReference>
<keyword evidence="2" id="KW-0813">Transport</keyword>
<dbReference type="GO" id="GO:0015035">
    <property type="term" value="F:protein-disulfide reductase activity"/>
    <property type="evidence" value="ECO:0007669"/>
    <property type="project" value="UniProtKB-UniRule"/>
</dbReference>
<dbReference type="CDD" id="cd02956">
    <property type="entry name" value="ybbN"/>
    <property type="match status" value="1"/>
</dbReference>
<dbReference type="PANTHER" id="PTHR45663:SF11">
    <property type="entry name" value="GEO12009P1"/>
    <property type="match status" value="1"/>
</dbReference>
<evidence type="ECO:0000256" key="7">
    <source>
        <dbReference type="PROSITE-ProRule" id="PRU00339"/>
    </source>
</evidence>
<organism evidence="9">
    <name type="scientific">Thiolapillus brandeum</name>
    <dbReference type="NCBI Taxonomy" id="1076588"/>
    <lineage>
        <taxon>Bacteria</taxon>
        <taxon>Pseudomonadati</taxon>
        <taxon>Pseudomonadota</taxon>
        <taxon>Gammaproteobacteria</taxon>
        <taxon>Chromatiales</taxon>
        <taxon>Sedimenticolaceae</taxon>
        <taxon>Thiolapillus</taxon>
    </lineage>
</organism>
<keyword evidence="3" id="KW-0249">Electron transport</keyword>
<sequence length="153" mass="17349">MDNSPYIVEITNDNYQTAVLEQSHKVPVLVDFWASWCQPCQMLMPVLANLAEQYQGKFILAKINTEEQQELAAQFGIRSIPTVKLFRNGDPVDEFAGALPESEIRKFLEKHISRESDAMVDQAEQLLLQGDLENALKLLQQAKQTDPENSNID</sequence>
<dbReference type="PROSITE" id="PS50005">
    <property type="entry name" value="TPR"/>
    <property type="match status" value="1"/>
</dbReference>
<accession>A0A831K7U9</accession>
<evidence type="ECO:0000256" key="3">
    <source>
        <dbReference type="ARBA" id="ARBA00022982"/>
    </source>
</evidence>
<evidence type="ECO:0000256" key="4">
    <source>
        <dbReference type="ARBA" id="ARBA00023157"/>
    </source>
</evidence>
<dbReference type="NCBIfam" id="TIGR01068">
    <property type="entry name" value="thioredoxin"/>
    <property type="match status" value="1"/>
</dbReference>
<evidence type="ECO:0000256" key="1">
    <source>
        <dbReference type="ARBA" id="ARBA00008987"/>
    </source>
</evidence>
<dbReference type="FunFam" id="3.40.30.10:FF:000001">
    <property type="entry name" value="Thioredoxin"/>
    <property type="match status" value="1"/>
</dbReference>
<dbReference type="SUPFAM" id="SSF52833">
    <property type="entry name" value="Thioredoxin-like"/>
    <property type="match status" value="1"/>
</dbReference>
<comment type="caution">
    <text evidence="9">The sequence shown here is derived from an EMBL/GenBank/DDBJ whole genome shotgun (WGS) entry which is preliminary data.</text>
</comment>
<dbReference type="GO" id="GO:0005737">
    <property type="term" value="C:cytoplasm"/>
    <property type="evidence" value="ECO:0007669"/>
    <property type="project" value="TreeGrafter"/>
</dbReference>
<dbReference type="AlphaFoldDB" id="A0A831K7U9"/>
<reference evidence="9" key="1">
    <citation type="journal article" date="2020" name="mSystems">
        <title>Genome- and Community-Level Interaction Insights into Carbon Utilization and Element Cycling Functions of Hydrothermarchaeota in Hydrothermal Sediment.</title>
        <authorList>
            <person name="Zhou Z."/>
            <person name="Liu Y."/>
            <person name="Xu W."/>
            <person name="Pan J."/>
            <person name="Luo Z.H."/>
            <person name="Li M."/>
        </authorList>
    </citation>
    <scope>NUCLEOTIDE SEQUENCE [LARGE SCALE GENOMIC DNA]</scope>
    <source>
        <strain evidence="9">HyVt-26</strain>
    </source>
</reference>
<proteinExistence type="inferred from homology"/>
<dbReference type="EMBL" id="DRCV01000032">
    <property type="protein sequence ID" value="HDK37520.1"/>
    <property type="molecule type" value="Genomic_DNA"/>
</dbReference>
<gene>
    <name evidence="9" type="primary">trxA</name>
    <name evidence="9" type="ORF">ENG92_00680</name>
</gene>
<evidence type="ECO:0000256" key="5">
    <source>
        <dbReference type="ARBA" id="ARBA00023284"/>
    </source>
</evidence>
<evidence type="ECO:0000256" key="2">
    <source>
        <dbReference type="ARBA" id="ARBA00022448"/>
    </source>
</evidence>
<dbReference type="GO" id="GO:0006950">
    <property type="term" value="P:response to stress"/>
    <property type="evidence" value="ECO:0007669"/>
    <property type="project" value="UniProtKB-ARBA"/>
</dbReference>
<dbReference type="InterPro" id="IPR011990">
    <property type="entry name" value="TPR-like_helical_dom_sf"/>
</dbReference>
<keyword evidence="5" id="KW-0676">Redox-active center</keyword>